<proteinExistence type="predicted"/>
<evidence type="ECO:0000313" key="1">
    <source>
        <dbReference type="EMBL" id="CAG8493193.1"/>
    </source>
</evidence>
<organism evidence="1 2">
    <name type="scientific">Scutellospora calospora</name>
    <dbReference type="NCBI Taxonomy" id="85575"/>
    <lineage>
        <taxon>Eukaryota</taxon>
        <taxon>Fungi</taxon>
        <taxon>Fungi incertae sedis</taxon>
        <taxon>Mucoromycota</taxon>
        <taxon>Glomeromycotina</taxon>
        <taxon>Glomeromycetes</taxon>
        <taxon>Diversisporales</taxon>
        <taxon>Gigasporaceae</taxon>
        <taxon>Scutellospora</taxon>
    </lineage>
</organism>
<accession>A0ACA9KVW8</accession>
<dbReference type="Proteomes" id="UP000789860">
    <property type="component" value="Unassembled WGS sequence"/>
</dbReference>
<reference evidence="1" key="1">
    <citation type="submission" date="2021-06" db="EMBL/GenBank/DDBJ databases">
        <authorList>
            <person name="Kallberg Y."/>
            <person name="Tangrot J."/>
            <person name="Rosling A."/>
        </authorList>
    </citation>
    <scope>NUCLEOTIDE SEQUENCE</scope>
    <source>
        <strain evidence="1">AU212A</strain>
    </source>
</reference>
<sequence>MKSNKKQKIVKSQKRSNTEYSQSLELTEYSNNESTETISDNEESKSDTSENLSQNSKSIPDGYRSLSKASASKLGSQVWNYFQPLEHIATGNRVEWYPLENAIKELVIILCPFAEASTYLGASKSSMIGFINPTLSYIKQDLYNENSLLYNSPNLEDLNTAFDDEINEENNNKLNINIPQDCDNLGKKVQATLYKTLETYWNSPVNDDLLPTLLDPHHKQLKFADSLDRKYVENTLRYKELSAKSLKKKFISTSQNDNNNEVENYLQLSEIDTESDVSIQAILTPSECLFSNAGIVMSTHRVNLNPLLFECMLFLKRNSTYLGNFWPTNE</sequence>
<protein>
    <submittedName>
        <fullName evidence="1">419_t:CDS:1</fullName>
    </submittedName>
</protein>
<dbReference type="EMBL" id="CAJVPM010002824">
    <property type="protein sequence ID" value="CAG8493193.1"/>
    <property type="molecule type" value="Genomic_DNA"/>
</dbReference>
<evidence type="ECO:0000313" key="2">
    <source>
        <dbReference type="Proteomes" id="UP000789860"/>
    </source>
</evidence>
<comment type="caution">
    <text evidence="1">The sequence shown here is derived from an EMBL/GenBank/DDBJ whole genome shotgun (WGS) entry which is preliminary data.</text>
</comment>
<name>A0ACA9KVW8_9GLOM</name>
<keyword evidence="2" id="KW-1185">Reference proteome</keyword>
<gene>
    <name evidence="1" type="ORF">SCALOS_LOCUS2914</name>
</gene>